<gene>
    <name evidence="2" type="ORF">CMUST_15620</name>
</gene>
<protein>
    <submittedName>
        <fullName evidence="2">Plasmid segregation oscillating ATPase ParF</fullName>
    </submittedName>
</protein>
<organism evidence="2 3">
    <name type="scientific">Corynebacterium mustelae</name>
    <dbReference type="NCBI Taxonomy" id="571915"/>
    <lineage>
        <taxon>Bacteria</taxon>
        <taxon>Bacillati</taxon>
        <taxon>Actinomycetota</taxon>
        <taxon>Actinomycetes</taxon>
        <taxon>Mycobacteriales</taxon>
        <taxon>Corynebacteriaceae</taxon>
        <taxon>Corynebacterium</taxon>
    </lineage>
</organism>
<dbReference type="PIRSF" id="PIRSF009320">
    <property type="entry name" value="Nuc_binding_HP_1000"/>
    <property type="match status" value="1"/>
</dbReference>
<sequence>MIVVIGNQKGGVGKSTLTVNLATAWQSQGKHVVIVEADPSVFTVSRWSDDREEAGLTPILTIKKTGRLAEALRNLNDQYDMVIVDLPGKDSPEMRSALIVADVFLLPTQPSQADIDATIDLKTSVLADYIDINPAMKVLVVLNRAATHAWNTESTEARDVLQDDFDAILHTVIHERKAYRSTLSTGSGVIEGDDKKAATEITDLAHEIISST</sequence>
<dbReference type="RefSeq" id="WP_047263750.1">
    <property type="nucleotide sequence ID" value="NZ_CP011543.1"/>
</dbReference>
<keyword evidence="2" id="KW-0614">Plasmid</keyword>
<accession>A0A0G3H6D5</accession>
<reference evidence="2 3" key="1">
    <citation type="journal article" date="2015" name="Genome Announc.">
        <title>Complete Genome Sequence of the Type Strain Corynebacterium mustelae DSM 45274, Isolated from Various Tissues of a Male Ferret with Lethal Sepsis.</title>
        <authorList>
            <person name="Ruckert C."/>
            <person name="Eimer J."/>
            <person name="Winkler A."/>
            <person name="Tauch A."/>
        </authorList>
    </citation>
    <scope>NUCLEOTIDE SEQUENCE [LARGE SCALE GENOMIC DNA]</scope>
    <source>
        <strain evidence="2 3">DSM 45274</strain>
        <plasmid evidence="3">Plasmid pCmus45274</plasmid>
    </source>
</reference>
<evidence type="ECO:0000313" key="3">
    <source>
        <dbReference type="Proteomes" id="UP000035199"/>
    </source>
</evidence>
<dbReference type="Gene3D" id="3.40.50.300">
    <property type="entry name" value="P-loop containing nucleotide triphosphate hydrolases"/>
    <property type="match status" value="1"/>
</dbReference>
<dbReference type="Proteomes" id="UP000035199">
    <property type="component" value="Plasmid pCmus45274"/>
</dbReference>
<evidence type="ECO:0000259" key="1">
    <source>
        <dbReference type="Pfam" id="PF01656"/>
    </source>
</evidence>
<dbReference type="PANTHER" id="PTHR13696">
    <property type="entry name" value="P-LOOP CONTAINING NUCLEOSIDE TRIPHOSPHATE HYDROLASE"/>
    <property type="match status" value="1"/>
</dbReference>
<dbReference type="InterPro" id="IPR027417">
    <property type="entry name" value="P-loop_NTPase"/>
</dbReference>
<name>A0A0G3H6D5_9CORY</name>
<keyword evidence="3" id="KW-1185">Reference proteome</keyword>
<dbReference type="AlphaFoldDB" id="A0A0G3H6D5"/>
<dbReference type="OrthoDB" id="9804460at2"/>
<evidence type="ECO:0000313" key="2">
    <source>
        <dbReference type="EMBL" id="AKK07413.1"/>
    </source>
</evidence>
<dbReference type="InterPro" id="IPR050678">
    <property type="entry name" value="DNA_Partitioning_ATPase"/>
</dbReference>
<proteinExistence type="predicted"/>
<reference evidence="3" key="2">
    <citation type="submission" date="2015-05" db="EMBL/GenBank/DDBJ databases">
        <title>Complete genome sequence of Corynebacterium mustelae DSM 45274, isolated from various tissues of a male ferret with lethal sepsis.</title>
        <authorList>
            <person name="Ruckert C."/>
            <person name="Albersmeier A."/>
            <person name="Winkler A."/>
            <person name="Tauch A."/>
        </authorList>
    </citation>
    <scope>NUCLEOTIDE SEQUENCE [LARGE SCALE GENOMIC DNA]</scope>
    <source>
        <strain evidence="3">DSM 45274</strain>
        <plasmid evidence="3">Plasmid pCmus45274</plasmid>
    </source>
</reference>
<geneLocation type="plasmid" evidence="2 3">
    <name>pCmus45274</name>
</geneLocation>
<dbReference type="CDD" id="cd02042">
    <property type="entry name" value="ParAB_family"/>
    <property type="match status" value="1"/>
</dbReference>
<feature type="domain" description="CobQ/CobB/MinD/ParA nucleotide binding" evidence="1">
    <location>
        <begin position="3"/>
        <end position="179"/>
    </location>
</feature>
<dbReference type="Pfam" id="PF01656">
    <property type="entry name" value="CbiA"/>
    <property type="match status" value="1"/>
</dbReference>
<dbReference type="SUPFAM" id="SSF52540">
    <property type="entry name" value="P-loop containing nucleoside triphosphate hydrolases"/>
    <property type="match status" value="1"/>
</dbReference>
<dbReference type="PATRIC" id="fig|571915.4.peg.3354"/>
<dbReference type="EMBL" id="CP011543">
    <property type="protein sequence ID" value="AKK07413.1"/>
    <property type="molecule type" value="Genomic_DNA"/>
</dbReference>
<dbReference type="InterPro" id="IPR002586">
    <property type="entry name" value="CobQ/CobB/MinD/ParA_Nub-bd_dom"/>
</dbReference>
<dbReference type="KEGG" id="cmv:CMUST_15620"/>
<dbReference type="PANTHER" id="PTHR13696:SF96">
    <property type="entry name" value="COBQ_COBB_MIND_PARA NUCLEOTIDE BINDING DOMAIN-CONTAINING PROTEIN"/>
    <property type="match status" value="1"/>
</dbReference>